<accession>A0A699JM84</accession>
<evidence type="ECO:0000313" key="2">
    <source>
        <dbReference type="EMBL" id="GFA42018.1"/>
    </source>
</evidence>
<dbReference type="EMBL" id="BKCJ010420874">
    <property type="protein sequence ID" value="GFA42018.1"/>
    <property type="molecule type" value="Genomic_DNA"/>
</dbReference>
<keyword evidence="1" id="KW-0812">Transmembrane</keyword>
<feature type="transmembrane region" description="Helical" evidence="1">
    <location>
        <begin position="65"/>
        <end position="87"/>
    </location>
</feature>
<protein>
    <submittedName>
        <fullName evidence="2">Uncharacterized protein</fullName>
    </submittedName>
</protein>
<gene>
    <name evidence="2" type="ORF">Tci_613990</name>
</gene>
<keyword evidence="1" id="KW-1133">Transmembrane helix</keyword>
<reference evidence="2" key="1">
    <citation type="journal article" date="2019" name="Sci. Rep.">
        <title>Draft genome of Tanacetum cinerariifolium, the natural source of mosquito coil.</title>
        <authorList>
            <person name="Yamashiro T."/>
            <person name="Shiraishi A."/>
            <person name="Satake H."/>
            <person name="Nakayama K."/>
        </authorList>
    </citation>
    <scope>NUCLEOTIDE SEQUENCE</scope>
</reference>
<comment type="caution">
    <text evidence="2">The sequence shown here is derived from an EMBL/GenBank/DDBJ whole genome shotgun (WGS) entry which is preliminary data.</text>
</comment>
<keyword evidence="1" id="KW-0472">Membrane</keyword>
<organism evidence="2">
    <name type="scientific">Tanacetum cinerariifolium</name>
    <name type="common">Dalmatian daisy</name>
    <name type="synonym">Chrysanthemum cinerariifolium</name>
    <dbReference type="NCBI Taxonomy" id="118510"/>
    <lineage>
        <taxon>Eukaryota</taxon>
        <taxon>Viridiplantae</taxon>
        <taxon>Streptophyta</taxon>
        <taxon>Embryophyta</taxon>
        <taxon>Tracheophyta</taxon>
        <taxon>Spermatophyta</taxon>
        <taxon>Magnoliopsida</taxon>
        <taxon>eudicotyledons</taxon>
        <taxon>Gunneridae</taxon>
        <taxon>Pentapetalae</taxon>
        <taxon>asterids</taxon>
        <taxon>campanulids</taxon>
        <taxon>Asterales</taxon>
        <taxon>Asteraceae</taxon>
        <taxon>Asteroideae</taxon>
        <taxon>Anthemideae</taxon>
        <taxon>Anthemidinae</taxon>
        <taxon>Tanacetum</taxon>
    </lineage>
</organism>
<name>A0A699JM84_TANCI</name>
<feature type="non-terminal residue" evidence="2">
    <location>
        <position position="1"/>
    </location>
</feature>
<sequence>RILVLWSYVPMDRLIEGGIGRPKFGSLLREDVNSGDAGLRSLPLEDRVSYYSGGKMRKHYERRQFNGRFVSAHGIAAEYFLIIFSLHRRGSTRKPWMLSTKTIKKV</sequence>
<dbReference type="AlphaFoldDB" id="A0A699JM84"/>
<evidence type="ECO:0000256" key="1">
    <source>
        <dbReference type="SAM" id="Phobius"/>
    </source>
</evidence>
<proteinExistence type="predicted"/>